<evidence type="ECO:0000256" key="1">
    <source>
        <dbReference type="SAM" id="MobiDB-lite"/>
    </source>
</evidence>
<evidence type="ECO:0000313" key="2">
    <source>
        <dbReference type="EMBL" id="CEK41969.1"/>
    </source>
</evidence>
<feature type="region of interest" description="Disordered" evidence="1">
    <location>
        <begin position="21"/>
        <end position="40"/>
    </location>
</feature>
<dbReference type="AlphaFoldDB" id="A0A0G4E468"/>
<geneLocation type="plasmid" evidence="2">
    <name>pQBR57</name>
</geneLocation>
<accession>A0A0G4E468</accession>
<gene>
    <name evidence="2" type="ORF">PQBR57_0016</name>
</gene>
<reference evidence="2" key="1">
    <citation type="submission" date="2014-12" db="EMBL/GenBank/DDBJ databases">
        <authorList>
            <person name="Hall J."/>
        </authorList>
    </citation>
    <scope>NUCLEOTIDE SEQUENCE [LARGE SCALE GENOMIC DNA]</scope>
    <source>
        <strain evidence="2">SBW25</strain>
        <plasmid evidence="2">pQBR57</plasmid>
    </source>
</reference>
<dbReference type="EMBL" id="LN713926">
    <property type="protein sequence ID" value="CEK41969.1"/>
    <property type="molecule type" value="Genomic_DNA"/>
</dbReference>
<proteinExistence type="predicted"/>
<reference evidence="2" key="2">
    <citation type="submission" date="2015-06" db="EMBL/GenBank/DDBJ databases">
        <title>Environmentally co-occuring mercury resistance plasmids are genetically and phenotypically diverse and confer variable context-dependent fitness effects.</title>
        <authorList>
            <person name="Hall J.P.J."/>
            <person name="Harrison E."/>
            <person name="Lilley A.K."/>
            <person name="Paterson S."/>
            <person name="Spiers A.J."/>
            <person name="Brockhurst M.A."/>
        </authorList>
    </citation>
    <scope>NUCLEOTIDE SEQUENCE [LARGE SCALE GENOMIC DNA]</scope>
    <source>
        <strain evidence="2">SBW25</strain>
        <plasmid evidence="2">pQBR57</plasmid>
    </source>
</reference>
<organism evidence="2">
    <name type="scientific">Pseudomonas fluorescens (strain SBW25)</name>
    <dbReference type="NCBI Taxonomy" id="216595"/>
    <lineage>
        <taxon>Bacteria</taxon>
        <taxon>Pseudomonadati</taxon>
        <taxon>Pseudomonadota</taxon>
        <taxon>Gammaproteobacteria</taxon>
        <taxon>Pseudomonadales</taxon>
        <taxon>Pseudomonadaceae</taxon>
        <taxon>Pseudomonas</taxon>
    </lineage>
</organism>
<keyword evidence="2" id="KW-0614">Plasmid</keyword>
<sequence length="40" mass="4412">MLGFINKSAWPAMTQLLAAENSGINKQEQLDADSPYTNRS</sequence>
<protein>
    <submittedName>
        <fullName evidence="2">Uncharacterized protein</fullName>
    </submittedName>
</protein>
<name>A0A0G4E468_PSEFS</name>